<keyword evidence="11" id="KW-1185">Reference proteome</keyword>
<dbReference type="SMART" id="SM00448">
    <property type="entry name" value="REC"/>
    <property type="match status" value="1"/>
</dbReference>
<dbReference type="InterPro" id="IPR039420">
    <property type="entry name" value="WalR-like"/>
</dbReference>
<gene>
    <name evidence="10" type="ORF">GCM10008905_07320</name>
</gene>
<dbReference type="PANTHER" id="PTHR48111:SF2">
    <property type="entry name" value="RESPONSE REGULATOR SAER"/>
    <property type="match status" value="1"/>
</dbReference>
<name>A0ABP3U028_9CLOT</name>
<keyword evidence="2" id="KW-0805">Transcription regulation</keyword>
<dbReference type="Pfam" id="PF00486">
    <property type="entry name" value="Trans_reg_C"/>
    <property type="match status" value="1"/>
</dbReference>
<comment type="function">
    <text evidence="5">May play the central regulatory role in sporulation. It may be an element of the effector pathway responsible for the activation of sporulation genes in response to nutritional stress. Spo0A may act in concert with spo0H (a sigma factor) to control the expression of some genes that are critical to the sporulation process.</text>
</comment>
<dbReference type="PROSITE" id="PS50110">
    <property type="entry name" value="RESPONSE_REGULATORY"/>
    <property type="match status" value="1"/>
</dbReference>
<evidence type="ECO:0000256" key="4">
    <source>
        <dbReference type="ARBA" id="ARBA00023163"/>
    </source>
</evidence>
<proteinExistence type="predicted"/>
<dbReference type="PROSITE" id="PS51755">
    <property type="entry name" value="OMPR_PHOB"/>
    <property type="match status" value="1"/>
</dbReference>
<evidence type="ECO:0000256" key="6">
    <source>
        <dbReference type="PROSITE-ProRule" id="PRU00169"/>
    </source>
</evidence>
<evidence type="ECO:0000313" key="10">
    <source>
        <dbReference type="EMBL" id="GAA0719361.1"/>
    </source>
</evidence>
<dbReference type="InterPro" id="IPR036388">
    <property type="entry name" value="WH-like_DNA-bd_sf"/>
</dbReference>
<dbReference type="InterPro" id="IPR001867">
    <property type="entry name" value="OmpR/PhoB-type_DNA-bd"/>
</dbReference>
<dbReference type="RefSeq" id="WP_343766771.1">
    <property type="nucleotide sequence ID" value="NZ_BAAACF010000001.1"/>
</dbReference>
<reference evidence="11" key="1">
    <citation type="journal article" date="2019" name="Int. J. Syst. Evol. Microbiol.">
        <title>The Global Catalogue of Microorganisms (GCM) 10K type strain sequencing project: providing services to taxonomists for standard genome sequencing and annotation.</title>
        <authorList>
            <consortium name="The Broad Institute Genomics Platform"/>
            <consortium name="The Broad Institute Genome Sequencing Center for Infectious Disease"/>
            <person name="Wu L."/>
            <person name="Ma J."/>
        </authorList>
    </citation>
    <scope>NUCLEOTIDE SEQUENCE [LARGE SCALE GENOMIC DNA]</scope>
    <source>
        <strain evidence="11">JCM 1405</strain>
    </source>
</reference>
<dbReference type="SUPFAM" id="SSF52172">
    <property type="entry name" value="CheY-like"/>
    <property type="match status" value="1"/>
</dbReference>
<feature type="modified residue" description="4-aspartylphosphate" evidence="6">
    <location>
        <position position="54"/>
    </location>
</feature>
<dbReference type="PANTHER" id="PTHR48111">
    <property type="entry name" value="REGULATOR OF RPOS"/>
    <property type="match status" value="1"/>
</dbReference>
<dbReference type="InterPro" id="IPR001789">
    <property type="entry name" value="Sig_transdc_resp-reg_receiver"/>
</dbReference>
<feature type="DNA-binding region" description="OmpR/PhoB-type" evidence="7">
    <location>
        <begin position="133"/>
        <end position="231"/>
    </location>
</feature>
<feature type="domain" description="OmpR/PhoB-type" evidence="9">
    <location>
        <begin position="133"/>
        <end position="231"/>
    </location>
</feature>
<evidence type="ECO:0000256" key="1">
    <source>
        <dbReference type="ARBA" id="ARBA00018672"/>
    </source>
</evidence>
<dbReference type="SMART" id="SM00862">
    <property type="entry name" value="Trans_reg_C"/>
    <property type="match status" value="1"/>
</dbReference>
<evidence type="ECO:0000259" key="8">
    <source>
        <dbReference type="PROSITE" id="PS50110"/>
    </source>
</evidence>
<protein>
    <recommendedName>
        <fullName evidence="1">Stage 0 sporulation protein A homolog</fullName>
    </recommendedName>
</protein>
<keyword evidence="4" id="KW-0804">Transcription</keyword>
<dbReference type="Gene3D" id="1.10.10.10">
    <property type="entry name" value="Winged helix-like DNA-binding domain superfamily/Winged helix DNA-binding domain"/>
    <property type="match status" value="1"/>
</dbReference>
<dbReference type="InterPro" id="IPR011006">
    <property type="entry name" value="CheY-like_superfamily"/>
</dbReference>
<evidence type="ECO:0000259" key="9">
    <source>
        <dbReference type="PROSITE" id="PS51755"/>
    </source>
</evidence>
<evidence type="ECO:0000256" key="2">
    <source>
        <dbReference type="ARBA" id="ARBA00023015"/>
    </source>
</evidence>
<evidence type="ECO:0000256" key="5">
    <source>
        <dbReference type="ARBA" id="ARBA00024867"/>
    </source>
</evidence>
<dbReference type="Pfam" id="PF00072">
    <property type="entry name" value="Response_reg"/>
    <property type="match status" value="1"/>
</dbReference>
<sequence length="231" mass="26614">MDKQRILIVDDEEDIRDLLEIYLINEGYEVVKVADGFEALEVLEGKEINLIILDIMMPKMDGIQACMKIRKEKNVPIIMLSAKSEDIDKILGLNTGADDYVTKPFNPLEIVARVKSQLRRCTMMSTPKEIKSDEEIEISGLVINTATHQVRVDEREIRLTPTEFSILEVLARNKGRVLSTEVIYERVWNEPAYESENTVAVHIRNIREKIEINPKEPRYIKVVWGVGYKVE</sequence>
<evidence type="ECO:0000313" key="11">
    <source>
        <dbReference type="Proteomes" id="UP001500339"/>
    </source>
</evidence>
<organism evidence="10 11">
    <name type="scientific">Clostridium malenominatum</name>
    <dbReference type="NCBI Taxonomy" id="1539"/>
    <lineage>
        <taxon>Bacteria</taxon>
        <taxon>Bacillati</taxon>
        <taxon>Bacillota</taxon>
        <taxon>Clostridia</taxon>
        <taxon>Eubacteriales</taxon>
        <taxon>Clostridiaceae</taxon>
        <taxon>Clostridium</taxon>
    </lineage>
</organism>
<dbReference type="CDD" id="cd00383">
    <property type="entry name" value="trans_reg_C"/>
    <property type="match status" value="1"/>
</dbReference>
<evidence type="ECO:0000256" key="3">
    <source>
        <dbReference type="ARBA" id="ARBA00023125"/>
    </source>
</evidence>
<keyword evidence="6" id="KW-0597">Phosphoprotein</keyword>
<dbReference type="EMBL" id="BAAACF010000001">
    <property type="protein sequence ID" value="GAA0719361.1"/>
    <property type="molecule type" value="Genomic_DNA"/>
</dbReference>
<accession>A0ABP3U028</accession>
<dbReference type="Proteomes" id="UP001500339">
    <property type="component" value="Unassembled WGS sequence"/>
</dbReference>
<feature type="domain" description="Response regulatory" evidence="8">
    <location>
        <begin position="5"/>
        <end position="118"/>
    </location>
</feature>
<keyword evidence="3 7" id="KW-0238">DNA-binding</keyword>
<dbReference type="Gene3D" id="3.40.50.2300">
    <property type="match status" value="1"/>
</dbReference>
<evidence type="ECO:0000256" key="7">
    <source>
        <dbReference type="PROSITE-ProRule" id="PRU01091"/>
    </source>
</evidence>
<comment type="caution">
    <text evidence="10">The sequence shown here is derived from an EMBL/GenBank/DDBJ whole genome shotgun (WGS) entry which is preliminary data.</text>
</comment>
<dbReference type="CDD" id="cd17574">
    <property type="entry name" value="REC_OmpR"/>
    <property type="match status" value="1"/>
</dbReference>
<dbReference type="Gene3D" id="6.10.250.690">
    <property type="match status" value="1"/>
</dbReference>